<keyword evidence="1" id="KW-0812">Transmembrane</keyword>
<dbReference type="RefSeq" id="WP_055282583.1">
    <property type="nucleotide sequence ID" value="NZ_CZAY01000007.1"/>
</dbReference>
<evidence type="ECO:0000313" key="2">
    <source>
        <dbReference type="EMBL" id="CUP44552.1"/>
    </source>
</evidence>
<sequence>MNEGINNRRKKKISLMEIFIPLFCLINQYEIAGLHLGLICVIAVVAIYFIKYREFYLYKPLFIFFLFMIVHDFFRMFITGFNTGLWVERVLYLLILSCIYKKVDEENLFRVWKIIGIIVMAGIFYQSFQVYILGQSVSTINIFPFLQSNSENYLLGYDRPHSFFLEPAAYCTWILPLLCMCMKRKKHIWMVFISISILLSTSSTGILMTGVIWLFYSFVSARSEGKYFNSLMIVGVLIIGIGAFSNLSIFSTALNKLMNISVTNTSNSVRLVLGFQLFWAAPLIYKVLGIPYMNVENYMRSGEVALSKYKLSLDLSYLGFVNAIGNCMLIYGVFGLLLYLKLFWNIWKESDLYSKCYVLTCIISIFGQSVFWNSLFVTQFAVMLCSVERTSFIRVTLGQGVTSNSYE</sequence>
<keyword evidence="1" id="KW-0472">Membrane</keyword>
<feature type="transmembrane region" description="Helical" evidence="1">
    <location>
        <begin position="112"/>
        <end position="134"/>
    </location>
</feature>
<feature type="transmembrane region" description="Helical" evidence="1">
    <location>
        <begin position="271"/>
        <end position="295"/>
    </location>
</feature>
<keyword evidence="1" id="KW-1133">Transmembrane helix</keyword>
<reference evidence="2 3" key="1">
    <citation type="submission" date="2015-09" db="EMBL/GenBank/DDBJ databases">
        <authorList>
            <consortium name="Pathogen Informatics"/>
        </authorList>
    </citation>
    <scope>NUCLEOTIDE SEQUENCE [LARGE SCALE GENOMIC DNA]</scope>
    <source>
        <strain evidence="2 3">2789STDY5834914</strain>
    </source>
</reference>
<dbReference type="OrthoDB" id="9877880at2"/>
<dbReference type="AlphaFoldDB" id="A0A174N740"/>
<feature type="transmembrane region" description="Helical" evidence="1">
    <location>
        <begin position="352"/>
        <end position="372"/>
    </location>
</feature>
<feature type="transmembrane region" description="Helical" evidence="1">
    <location>
        <begin position="57"/>
        <end position="78"/>
    </location>
</feature>
<name>A0A174N740_9FIRM</name>
<feature type="transmembrane region" description="Helical" evidence="1">
    <location>
        <begin position="188"/>
        <end position="215"/>
    </location>
</feature>
<dbReference type="GeneID" id="96228455"/>
<evidence type="ECO:0000313" key="3">
    <source>
        <dbReference type="Proteomes" id="UP000095485"/>
    </source>
</evidence>
<protein>
    <recommendedName>
        <fullName evidence="4">Lipid A core-O-antigen ligase and related enzymes</fullName>
    </recommendedName>
</protein>
<evidence type="ECO:0000256" key="1">
    <source>
        <dbReference type="SAM" id="Phobius"/>
    </source>
</evidence>
<dbReference type="Proteomes" id="UP000095485">
    <property type="component" value="Unassembled WGS sequence"/>
</dbReference>
<feature type="transmembrane region" description="Helical" evidence="1">
    <location>
        <begin position="227"/>
        <end position="250"/>
    </location>
</feature>
<dbReference type="EMBL" id="CZAY01000007">
    <property type="protein sequence ID" value="CUP44552.1"/>
    <property type="molecule type" value="Genomic_DNA"/>
</dbReference>
<feature type="transmembrane region" description="Helical" evidence="1">
    <location>
        <begin position="163"/>
        <end position="181"/>
    </location>
</feature>
<evidence type="ECO:0008006" key="4">
    <source>
        <dbReference type="Google" id="ProtNLM"/>
    </source>
</evidence>
<feature type="transmembrane region" description="Helical" evidence="1">
    <location>
        <begin position="315"/>
        <end position="340"/>
    </location>
</feature>
<proteinExistence type="predicted"/>
<accession>A0A174N740</accession>
<feature type="transmembrane region" description="Helical" evidence="1">
    <location>
        <begin position="34"/>
        <end position="50"/>
    </location>
</feature>
<gene>
    <name evidence="2" type="ORF">ERS852526_01164</name>
</gene>
<organism evidence="2 3">
    <name type="scientific">Dorea longicatena</name>
    <dbReference type="NCBI Taxonomy" id="88431"/>
    <lineage>
        <taxon>Bacteria</taxon>
        <taxon>Bacillati</taxon>
        <taxon>Bacillota</taxon>
        <taxon>Clostridia</taxon>
        <taxon>Lachnospirales</taxon>
        <taxon>Lachnospiraceae</taxon>
        <taxon>Dorea</taxon>
    </lineage>
</organism>